<evidence type="ECO:0000256" key="3">
    <source>
        <dbReference type="SAM" id="MobiDB-lite"/>
    </source>
</evidence>
<proteinExistence type="predicted"/>
<dbReference type="Gene3D" id="1.25.40.10">
    <property type="entry name" value="Tetratricopeptide repeat domain"/>
    <property type="match status" value="3"/>
</dbReference>
<evidence type="ECO:0000256" key="1">
    <source>
        <dbReference type="ARBA" id="ARBA00022737"/>
    </source>
</evidence>
<sequence>MPHPDVRPRPPSSSSAVSILPGGAAAADDEPISAVYGGRSAMADLESCELPSCVGQHHARLLRLGFLHSFSSPFHWNCLMRGYLRSGLPPAALRLYLLMSRGGVPPDSYTVPIALKAACHLFAICLGRQLHCVALKRGLEMNEFCESGIISVYSKAGDFTKARKMFDENPQRKLGSWNAIISGLAQGGSAAEAVGLFLELRKSGLLPDDVTMVSVASACGSLGDLELARQVHKCVLQARHRRPPPLPAAATVMLENSLVDMYGKCGRADLAGAVFSRMRHRDVSSWTAMIAALAVQGRAQEVVELFRRMLAEGVRPNHVTFVGVLSACAHGGLVEEGMRFFARMAGEFGVEPAAAHYGCVVDMLGRVGRVEDARKLLDGMPTRANAVILGTLLGACEKHGGVEVAEWAAARLAALEPGNDGVYVVLSNVYAAEGLWEDVARLRRFMRAKSLAKVPAYSVASVLPL</sequence>
<name>A0A7I8LJY1_SPIIN</name>
<dbReference type="InterPro" id="IPR046960">
    <property type="entry name" value="PPR_At4g14850-like_plant"/>
</dbReference>
<feature type="repeat" description="PPR" evidence="2">
    <location>
        <begin position="317"/>
        <end position="352"/>
    </location>
</feature>
<reference evidence="4" key="1">
    <citation type="submission" date="2020-02" db="EMBL/GenBank/DDBJ databases">
        <authorList>
            <person name="Scholz U."/>
            <person name="Mascher M."/>
            <person name="Fiebig A."/>
        </authorList>
    </citation>
    <scope>NUCLEOTIDE SEQUENCE</scope>
</reference>
<evidence type="ECO:0000256" key="2">
    <source>
        <dbReference type="PROSITE-ProRule" id="PRU00708"/>
    </source>
</evidence>
<feature type="repeat" description="PPR" evidence="2">
    <location>
        <begin position="72"/>
        <end position="106"/>
    </location>
</feature>
<dbReference type="NCBIfam" id="TIGR00756">
    <property type="entry name" value="PPR"/>
    <property type="match status" value="3"/>
</dbReference>
<feature type="repeat" description="PPR" evidence="2">
    <location>
        <begin position="173"/>
        <end position="207"/>
    </location>
</feature>
<dbReference type="InterPro" id="IPR011990">
    <property type="entry name" value="TPR-like_helical_dom_sf"/>
</dbReference>
<dbReference type="OrthoDB" id="622408at2759"/>
<dbReference type="InterPro" id="IPR046848">
    <property type="entry name" value="E_motif"/>
</dbReference>
<feature type="repeat" description="PPR" evidence="2">
    <location>
        <begin position="282"/>
        <end position="316"/>
    </location>
</feature>
<dbReference type="FunFam" id="1.25.40.10:FF:000344">
    <property type="entry name" value="Pentatricopeptide repeat-containing protein"/>
    <property type="match status" value="1"/>
</dbReference>
<accession>A0A7I8LJY1</accession>
<dbReference type="Pfam" id="PF01535">
    <property type="entry name" value="PPR"/>
    <property type="match status" value="3"/>
</dbReference>
<dbReference type="GO" id="GO:0009451">
    <property type="term" value="P:RNA modification"/>
    <property type="evidence" value="ECO:0007669"/>
    <property type="project" value="InterPro"/>
</dbReference>
<protein>
    <submittedName>
        <fullName evidence="4">Uncharacterized protein</fullName>
    </submittedName>
</protein>
<dbReference type="GO" id="GO:0003723">
    <property type="term" value="F:RNA binding"/>
    <property type="evidence" value="ECO:0007669"/>
    <property type="project" value="InterPro"/>
</dbReference>
<organism evidence="4 5">
    <name type="scientific">Spirodela intermedia</name>
    <name type="common">Intermediate duckweed</name>
    <dbReference type="NCBI Taxonomy" id="51605"/>
    <lineage>
        <taxon>Eukaryota</taxon>
        <taxon>Viridiplantae</taxon>
        <taxon>Streptophyta</taxon>
        <taxon>Embryophyta</taxon>
        <taxon>Tracheophyta</taxon>
        <taxon>Spermatophyta</taxon>
        <taxon>Magnoliopsida</taxon>
        <taxon>Liliopsida</taxon>
        <taxon>Araceae</taxon>
        <taxon>Lemnoideae</taxon>
        <taxon>Spirodela</taxon>
    </lineage>
</organism>
<dbReference type="EMBL" id="LR746280">
    <property type="protein sequence ID" value="CAA7410090.1"/>
    <property type="molecule type" value="Genomic_DNA"/>
</dbReference>
<keyword evidence="1" id="KW-0677">Repeat</keyword>
<dbReference type="PANTHER" id="PTHR47926">
    <property type="entry name" value="PENTATRICOPEPTIDE REPEAT-CONTAINING PROTEIN"/>
    <property type="match status" value="1"/>
</dbReference>
<dbReference type="PANTHER" id="PTHR47926:SF491">
    <property type="entry name" value="(WILD MALAYSIAN BANANA) HYPOTHETICAL PROTEIN"/>
    <property type="match status" value="1"/>
</dbReference>
<evidence type="ECO:0000313" key="4">
    <source>
        <dbReference type="EMBL" id="CAA7410090.1"/>
    </source>
</evidence>
<dbReference type="InterPro" id="IPR002885">
    <property type="entry name" value="PPR_rpt"/>
</dbReference>
<keyword evidence="5" id="KW-1185">Reference proteome</keyword>
<feature type="region of interest" description="Disordered" evidence="3">
    <location>
        <begin position="1"/>
        <end position="24"/>
    </location>
</feature>
<dbReference type="Pfam" id="PF20431">
    <property type="entry name" value="E_motif"/>
    <property type="match status" value="1"/>
</dbReference>
<dbReference type="AlphaFoldDB" id="A0A7I8LJY1"/>
<dbReference type="PROSITE" id="PS51375">
    <property type="entry name" value="PPR"/>
    <property type="match status" value="4"/>
</dbReference>
<dbReference type="Proteomes" id="UP000663760">
    <property type="component" value="Chromosome 17"/>
</dbReference>
<gene>
    <name evidence="4" type="ORF">SI8410_17020768</name>
</gene>
<dbReference type="FunFam" id="1.25.40.10:FF:001093">
    <property type="entry name" value="Pentatricopeptide repeat-containing protein At2g34400"/>
    <property type="match status" value="1"/>
</dbReference>
<dbReference type="Pfam" id="PF13041">
    <property type="entry name" value="PPR_2"/>
    <property type="match status" value="2"/>
</dbReference>
<evidence type="ECO:0000313" key="5">
    <source>
        <dbReference type="Proteomes" id="UP000663760"/>
    </source>
</evidence>